<evidence type="ECO:0000256" key="9">
    <source>
        <dbReference type="ARBA" id="ARBA00023224"/>
    </source>
</evidence>
<dbReference type="Pfam" id="PF02949">
    <property type="entry name" value="7tm_6"/>
    <property type="match status" value="1"/>
</dbReference>
<name>A0A151JLR4_9HYME</name>
<keyword evidence="8 11" id="KW-0675">Receptor</keyword>
<feature type="transmembrane region" description="Helical" evidence="10">
    <location>
        <begin position="56"/>
        <end position="76"/>
    </location>
</feature>
<evidence type="ECO:0000256" key="8">
    <source>
        <dbReference type="ARBA" id="ARBA00023170"/>
    </source>
</evidence>
<evidence type="ECO:0000313" key="11">
    <source>
        <dbReference type="EMBL" id="KYN26705.1"/>
    </source>
</evidence>
<protein>
    <submittedName>
        <fullName evidence="11">Putative odorant receptor 85d</fullName>
    </submittedName>
</protein>
<organism evidence="11 12">
    <name type="scientific">Trachymyrmex cornetzi</name>
    <dbReference type="NCBI Taxonomy" id="471704"/>
    <lineage>
        <taxon>Eukaryota</taxon>
        <taxon>Metazoa</taxon>
        <taxon>Ecdysozoa</taxon>
        <taxon>Arthropoda</taxon>
        <taxon>Hexapoda</taxon>
        <taxon>Insecta</taxon>
        <taxon>Pterygota</taxon>
        <taxon>Neoptera</taxon>
        <taxon>Endopterygota</taxon>
        <taxon>Hymenoptera</taxon>
        <taxon>Apocrita</taxon>
        <taxon>Aculeata</taxon>
        <taxon>Formicoidea</taxon>
        <taxon>Formicidae</taxon>
        <taxon>Myrmicinae</taxon>
        <taxon>Trachymyrmex</taxon>
    </lineage>
</organism>
<dbReference type="STRING" id="471704.A0A151JLR4"/>
<evidence type="ECO:0000313" key="12">
    <source>
        <dbReference type="Proteomes" id="UP000078492"/>
    </source>
</evidence>
<keyword evidence="4 10" id="KW-0812">Transmembrane</keyword>
<keyword evidence="9" id="KW-0807">Transducer</keyword>
<dbReference type="Proteomes" id="UP000078492">
    <property type="component" value="Unassembled WGS sequence"/>
</dbReference>
<reference evidence="11 12" key="1">
    <citation type="submission" date="2015-09" db="EMBL/GenBank/DDBJ databases">
        <title>Trachymyrmex cornetzi WGS genome.</title>
        <authorList>
            <person name="Nygaard S."/>
            <person name="Hu H."/>
            <person name="Boomsma J."/>
            <person name="Zhang G."/>
        </authorList>
    </citation>
    <scope>NUCLEOTIDE SEQUENCE [LARGE SCALE GENOMIC DNA]</scope>
    <source>
        <strain evidence="11">Tcor2-1</strain>
        <tissue evidence="11">Whole body</tissue>
    </source>
</reference>
<keyword evidence="3" id="KW-0716">Sensory transduction</keyword>
<evidence type="ECO:0000256" key="1">
    <source>
        <dbReference type="ARBA" id="ARBA00004651"/>
    </source>
</evidence>
<keyword evidence="5" id="KW-0552">Olfaction</keyword>
<evidence type="ECO:0000256" key="3">
    <source>
        <dbReference type="ARBA" id="ARBA00022606"/>
    </source>
</evidence>
<evidence type="ECO:0000256" key="6">
    <source>
        <dbReference type="ARBA" id="ARBA00022989"/>
    </source>
</evidence>
<keyword evidence="2" id="KW-1003">Cell membrane</keyword>
<keyword evidence="7 10" id="KW-0472">Membrane</keyword>
<dbReference type="GO" id="GO:0004984">
    <property type="term" value="F:olfactory receptor activity"/>
    <property type="evidence" value="ECO:0007669"/>
    <property type="project" value="InterPro"/>
</dbReference>
<gene>
    <name evidence="11" type="ORF">ALC57_03931</name>
</gene>
<dbReference type="EMBL" id="KQ978993">
    <property type="protein sequence ID" value="KYN26705.1"/>
    <property type="molecule type" value="Genomic_DNA"/>
</dbReference>
<keyword evidence="12" id="KW-1185">Reference proteome</keyword>
<feature type="non-terminal residue" evidence="11">
    <location>
        <position position="1"/>
    </location>
</feature>
<evidence type="ECO:0000256" key="7">
    <source>
        <dbReference type="ARBA" id="ARBA00023136"/>
    </source>
</evidence>
<evidence type="ECO:0000256" key="2">
    <source>
        <dbReference type="ARBA" id="ARBA00022475"/>
    </source>
</evidence>
<sequence length="77" mass="9071">VFFINWQGQKIIDSSEKVFESAYYSEWYSMPIAARKLLIMIMMRSEKPSGLRMGKMVVLSYITFNTVSVIILWYAYV</sequence>
<dbReference type="GO" id="GO:0005886">
    <property type="term" value="C:plasma membrane"/>
    <property type="evidence" value="ECO:0007669"/>
    <property type="project" value="UniProtKB-SubCell"/>
</dbReference>
<dbReference type="GO" id="GO:0007165">
    <property type="term" value="P:signal transduction"/>
    <property type="evidence" value="ECO:0007669"/>
    <property type="project" value="UniProtKB-KW"/>
</dbReference>
<dbReference type="PANTHER" id="PTHR21137">
    <property type="entry name" value="ODORANT RECEPTOR"/>
    <property type="match status" value="1"/>
</dbReference>
<proteinExistence type="predicted"/>
<dbReference type="InterPro" id="IPR004117">
    <property type="entry name" value="7tm6_olfct_rcpt"/>
</dbReference>
<evidence type="ECO:0000256" key="10">
    <source>
        <dbReference type="SAM" id="Phobius"/>
    </source>
</evidence>
<keyword evidence="6 10" id="KW-1133">Transmembrane helix</keyword>
<dbReference type="AlphaFoldDB" id="A0A151JLR4"/>
<comment type="subcellular location">
    <subcellularLocation>
        <location evidence="1">Cell membrane</location>
        <topology evidence="1">Multi-pass membrane protein</topology>
    </subcellularLocation>
</comment>
<accession>A0A151JLR4</accession>
<evidence type="ECO:0000256" key="5">
    <source>
        <dbReference type="ARBA" id="ARBA00022725"/>
    </source>
</evidence>
<dbReference type="GO" id="GO:0005549">
    <property type="term" value="F:odorant binding"/>
    <property type="evidence" value="ECO:0007669"/>
    <property type="project" value="InterPro"/>
</dbReference>
<evidence type="ECO:0000256" key="4">
    <source>
        <dbReference type="ARBA" id="ARBA00022692"/>
    </source>
</evidence>
<dbReference type="PANTHER" id="PTHR21137:SF35">
    <property type="entry name" value="ODORANT RECEPTOR 19A-RELATED"/>
    <property type="match status" value="1"/>
</dbReference>